<protein>
    <submittedName>
        <fullName evidence="2">Uncharacterized protein</fullName>
    </submittedName>
</protein>
<organism evidence="2 3">
    <name type="scientific">Periplaneta americana</name>
    <name type="common">American cockroach</name>
    <name type="synonym">Blatta americana</name>
    <dbReference type="NCBI Taxonomy" id="6978"/>
    <lineage>
        <taxon>Eukaryota</taxon>
        <taxon>Metazoa</taxon>
        <taxon>Ecdysozoa</taxon>
        <taxon>Arthropoda</taxon>
        <taxon>Hexapoda</taxon>
        <taxon>Insecta</taxon>
        <taxon>Pterygota</taxon>
        <taxon>Neoptera</taxon>
        <taxon>Polyneoptera</taxon>
        <taxon>Dictyoptera</taxon>
        <taxon>Blattodea</taxon>
        <taxon>Blattoidea</taxon>
        <taxon>Blattidae</taxon>
        <taxon>Blattinae</taxon>
        <taxon>Periplaneta</taxon>
    </lineage>
</organism>
<comment type="caution">
    <text evidence="2">The sequence shown here is derived from an EMBL/GenBank/DDBJ whole genome shotgun (WGS) entry which is preliminary data.</text>
</comment>
<dbReference type="EMBL" id="JAJSOF020000003">
    <property type="protein sequence ID" value="KAJ4449467.1"/>
    <property type="molecule type" value="Genomic_DNA"/>
</dbReference>
<feature type="compositionally biased region" description="Acidic residues" evidence="1">
    <location>
        <begin position="142"/>
        <end position="152"/>
    </location>
</feature>
<gene>
    <name evidence="2" type="ORF">ANN_00866</name>
</gene>
<reference evidence="2 3" key="1">
    <citation type="journal article" date="2022" name="Allergy">
        <title>Genome assembly and annotation of Periplaneta americana reveal a comprehensive cockroach allergen profile.</title>
        <authorList>
            <person name="Wang L."/>
            <person name="Xiong Q."/>
            <person name="Saelim N."/>
            <person name="Wang L."/>
            <person name="Nong W."/>
            <person name="Wan A.T."/>
            <person name="Shi M."/>
            <person name="Liu X."/>
            <person name="Cao Q."/>
            <person name="Hui J.H.L."/>
            <person name="Sookrung N."/>
            <person name="Leung T.F."/>
            <person name="Tungtrongchitr A."/>
            <person name="Tsui S.K.W."/>
        </authorList>
    </citation>
    <scope>NUCLEOTIDE SEQUENCE [LARGE SCALE GENOMIC DNA]</scope>
    <source>
        <strain evidence="2">PWHHKU_190912</strain>
    </source>
</reference>
<sequence>MKIDTSPKCDSNIKVVQTTNENPDASTVGSNSDPSNGSDINKVSFADVVKGRKMKRGMNNSSCLDVYGINSKILKIASVYIIESLAHIFNCCIDSGVFPNSFKFVKISLVPRSIDHFGRQKLSRVCHRRWIHVTLLMNDNDDDNDDDDDDDGMSQRNRNTQRKPLRSLNHGLVQHKLRIWYSGI</sequence>
<keyword evidence="3" id="KW-1185">Reference proteome</keyword>
<feature type="region of interest" description="Disordered" evidence="1">
    <location>
        <begin position="20"/>
        <end position="39"/>
    </location>
</feature>
<feature type="region of interest" description="Disordered" evidence="1">
    <location>
        <begin position="142"/>
        <end position="165"/>
    </location>
</feature>
<dbReference type="Proteomes" id="UP001148838">
    <property type="component" value="Unassembled WGS sequence"/>
</dbReference>
<proteinExistence type="predicted"/>
<evidence type="ECO:0000313" key="3">
    <source>
        <dbReference type="Proteomes" id="UP001148838"/>
    </source>
</evidence>
<name>A0ABQ8TTS2_PERAM</name>
<evidence type="ECO:0000256" key="1">
    <source>
        <dbReference type="SAM" id="MobiDB-lite"/>
    </source>
</evidence>
<accession>A0ABQ8TTS2</accession>
<evidence type="ECO:0000313" key="2">
    <source>
        <dbReference type="EMBL" id="KAJ4449467.1"/>
    </source>
</evidence>